<dbReference type="RefSeq" id="WP_074928498.1">
    <property type="nucleotide sequence ID" value="NZ_FOWR01000045.1"/>
</dbReference>
<accession>A0A1I5W9Y0</accession>
<gene>
    <name evidence="1" type="ORF">SAMN03084138_04221</name>
</gene>
<sequence>MTKGLEVMYKFPFFVILVMAAFGGSANEKQQKSKFSVFSPSDMSVVNTHSPAFVFSIGDVFSLGDVLTTQKACDGNTPVASHKATLTVLETGDATSEEEVFAHHKVMFSRQMDIPLGCQYKASFEDLTLEEHVGYAWYFRDEETGERSPLNRIIYAQQHLGGNVNPFECKENHVREGSFLSKNQRGEWQQNTLDAANESAAVLYDEGHDDDMSAMLKDQHFVIYQKLNAPLIQGENYQVNLSLKTLEPGAGFQLNVLAFNDDFSGIDPNAHTAVIGLTGTLPDTHHWLRVPLEAWTAFDHFESIAIAVVPIDDEKPPVVLLDRMCVSRTDQSPCDNTNDDGTTNDIVDFTAPDAQGPIETEFEYLLGAVEALYPDHDTSTINWYHDGIGDTPLGCASVDNEKDSQEELDLLAEYETEDAQFDDDATLIDDAIADVLAQTRDLFAAPFSQITPISNDSKKCSPSDWLARDPEKPFSGRDIVYIHGLQMAALKGNVTLPANFQEKWPTDSSAFYQGGVFHDEATSNYWNLHIKHALGFDPNTPVGRPSNSYLVVTYSANQRLDVGIHAVLSQIKDAMGGVNDGVVQSEVAYQGSRCFGDSGIVVVTHSTGGLVASAMFGLAEKSHSDPAVNNFYGDVRFITEKIDAQVGINAAYGGSDVAEFALGLLSDISLSPFLTTALEHHIDFIYPAINPAGLVNLNIWYNSILVDLVPSNASTKWRPWMESTIPTLTLVSAIAGKTAESGPLGMIQGITKGFDDAVLFPTSQANSVVKRPRFEVTNRKLLKDKSMGKKKRNRIIADTKKASGAGYRNYVMSPTLGVTGMLQHQSVKALVDLPNQNVANHHTVLQTTGDHLDTVNDVFRNGANYGYAKFHDRNNEESSIVFNSALYSQGLLHPDFGGLTREWVRKKTWGFYLPRLWFLNGQWWKPRIIWHYHEQIKWKRHYHLLKDHDSKMGIDYMYDYVLRD</sequence>
<dbReference type="AlphaFoldDB" id="A0A1I5W9Y0"/>
<dbReference type="EMBL" id="FOWR01000045">
    <property type="protein sequence ID" value="SFQ16056.1"/>
    <property type="molecule type" value="Genomic_DNA"/>
</dbReference>
<evidence type="ECO:0000313" key="2">
    <source>
        <dbReference type="Proteomes" id="UP000182692"/>
    </source>
</evidence>
<protein>
    <submittedName>
        <fullName evidence="1">Uncharacterized protein</fullName>
    </submittedName>
</protein>
<evidence type="ECO:0000313" key="1">
    <source>
        <dbReference type="EMBL" id="SFQ16056.1"/>
    </source>
</evidence>
<dbReference type="GeneID" id="35873284"/>
<name>A0A1I5W9Y0_9GAMM</name>
<reference evidence="1 2" key="1">
    <citation type="submission" date="2016-10" db="EMBL/GenBank/DDBJ databases">
        <authorList>
            <person name="de Groot N.N."/>
        </authorList>
    </citation>
    <scope>NUCLEOTIDE SEQUENCE [LARGE SCALE GENOMIC DNA]</scope>
    <source>
        <strain evidence="1 2">DSM 15893</strain>
    </source>
</reference>
<proteinExistence type="predicted"/>
<dbReference type="Proteomes" id="UP000182692">
    <property type="component" value="Unassembled WGS sequence"/>
</dbReference>
<organism evidence="1 2">
    <name type="scientific">Enterovibrio norvegicus DSM 15893</name>
    <dbReference type="NCBI Taxonomy" id="1121869"/>
    <lineage>
        <taxon>Bacteria</taxon>
        <taxon>Pseudomonadati</taxon>
        <taxon>Pseudomonadota</taxon>
        <taxon>Gammaproteobacteria</taxon>
        <taxon>Vibrionales</taxon>
        <taxon>Vibrionaceae</taxon>
        <taxon>Enterovibrio</taxon>
    </lineage>
</organism>
<dbReference type="OrthoDB" id="6189739at2"/>